<protein>
    <submittedName>
        <fullName evidence="1">Uncharacterized protein</fullName>
    </submittedName>
</protein>
<organism evidence="1 2">
    <name type="scientific">Phytophthora palmivora</name>
    <dbReference type="NCBI Taxonomy" id="4796"/>
    <lineage>
        <taxon>Eukaryota</taxon>
        <taxon>Sar</taxon>
        <taxon>Stramenopiles</taxon>
        <taxon>Oomycota</taxon>
        <taxon>Peronosporomycetes</taxon>
        <taxon>Peronosporales</taxon>
        <taxon>Peronosporaceae</taxon>
        <taxon>Phytophthora</taxon>
    </lineage>
</organism>
<proteinExistence type="predicted"/>
<sequence length="162" mass="18261">MHPLENIYSKFVEPMAGNIISATAVVDKSGSKTTIRVINNYSFPGGVSVNDFTSTFNFPTISYDPPRDIARRIFALRKRHPGHPILMMLGDMSGMFRHIPMNADHVHMFTFRFEGFVVLIWRVDSAGAVHRHSTPSPVLLSIINMNSSAQTETSRCLMQDHR</sequence>
<evidence type="ECO:0000313" key="2">
    <source>
        <dbReference type="Proteomes" id="UP000237271"/>
    </source>
</evidence>
<dbReference type="AlphaFoldDB" id="A0A2P4YFN6"/>
<dbReference type="Proteomes" id="UP000237271">
    <property type="component" value="Unassembled WGS sequence"/>
</dbReference>
<evidence type="ECO:0000313" key="1">
    <source>
        <dbReference type="EMBL" id="POM76601.1"/>
    </source>
</evidence>
<name>A0A2P4YFN6_9STRA</name>
<keyword evidence="2" id="KW-1185">Reference proteome</keyword>
<accession>A0A2P4YFN6</accession>
<comment type="caution">
    <text evidence="1">The sequence shown here is derived from an EMBL/GenBank/DDBJ whole genome shotgun (WGS) entry which is preliminary data.</text>
</comment>
<dbReference type="OrthoDB" id="123788at2759"/>
<gene>
    <name evidence="1" type="ORF">PHPALM_6142</name>
</gene>
<reference evidence="1 2" key="1">
    <citation type="journal article" date="2017" name="Genome Biol. Evol.">
        <title>Phytophthora megakarya and P. palmivora, closely related causal agents of cacao black pod rot, underwent increases in genome sizes and gene numbers by different mechanisms.</title>
        <authorList>
            <person name="Ali S.S."/>
            <person name="Shao J."/>
            <person name="Lary D.J."/>
            <person name="Kronmiller B."/>
            <person name="Shen D."/>
            <person name="Strem M.D."/>
            <person name="Amoako-Attah I."/>
            <person name="Akrofi A.Y."/>
            <person name="Begoude B.A."/>
            <person name="Ten Hoopen G.M."/>
            <person name="Coulibaly K."/>
            <person name="Kebe B.I."/>
            <person name="Melnick R.L."/>
            <person name="Guiltinan M.J."/>
            <person name="Tyler B.M."/>
            <person name="Meinhardt L.W."/>
            <person name="Bailey B.A."/>
        </authorList>
    </citation>
    <scope>NUCLEOTIDE SEQUENCE [LARGE SCALE GENOMIC DNA]</scope>
    <source>
        <strain evidence="2">sbr112.9</strain>
    </source>
</reference>
<dbReference type="EMBL" id="NCKW01003415">
    <property type="protein sequence ID" value="POM76601.1"/>
    <property type="molecule type" value="Genomic_DNA"/>
</dbReference>